<dbReference type="GO" id="GO:0043022">
    <property type="term" value="F:ribosome binding"/>
    <property type="evidence" value="ECO:0007669"/>
    <property type="project" value="TreeGrafter"/>
</dbReference>
<dbReference type="GO" id="GO:0046872">
    <property type="term" value="F:metal ion binding"/>
    <property type="evidence" value="ECO:0007669"/>
    <property type="project" value="UniProtKB-KW"/>
</dbReference>
<evidence type="ECO:0000256" key="5">
    <source>
        <dbReference type="ARBA" id="ARBA00023134"/>
    </source>
</evidence>
<evidence type="ECO:0000256" key="4">
    <source>
        <dbReference type="ARBA" id="ARBA00022842"/>
    </source>
</evidence>
<keyword evidence="4" id="KW-0460">Magnesium</keyword>
<sequence length="555" mass="62386">MRLFQKELSTIQKIYGNLTGLKPIQIKRLEQFYRRRVPPDAIVTQEMARQLTELSRELNRQLGVLLSRRGEVACVIVGTHKGILIPSLEGFRSSSARFKGLRLIHTHLGPDPLNAEDLSDLALLRLDLICAVETGPDGLPGIVHTAHLIPENPDGGYWRVEPPQRISDLKADFLSFIGALENEFARTQRSRKVDSADRAILLRVETNPLFDSEGSLEELRELAHSCNVEVFDRIIQHRPQLDPRYLLGKGKLADVIIKALQIGANLLIFDHELTPAQVRSIADFTEMKVIDRTQVILDIFAQRAHSREGKIQVELAQLKYLLPRLATRHTGMSRLTGGIGGRGPGETKLEVNRRRVRDRILHLEEDIRNIEKARGQRRLKRERTGLPVISIVGYTNAGKSTLLNTLTKSRVFTEDRLFATLDPKSSRLRFPRDAEAVITDTVGFIRDLPADLFAAFKATLEELYEADILLHVIDVSNPGFESHIAAVEKILEEIGIQGKATLRVFNKADRFADKALLSTLCRRFNAIAVSALQPDSLGPLMEQLEEIVSPPDETR</sequence>
<feature type="domain" description="Hflx-type G" evidence="7">
    <location>
        <begin position="387"/>
        <end position="552"/>
    </location>
</feature>
<dbReference type="Pfam" id="PF16360">
    <property type="entry name" value="GTP-bdg_M"/>
    <property type="match status" value="1"/>
</dbReference>
<dbReference type="GO" id="GO:0005737">
    <property type="term" value="C:cytoplasm"/>
    <property type="evidence" value="ECO:0007669"/>
    <property type="project" value="UniProtKB-SubCell"/>
</dbReference>
<evidence type="ECO:0000256" key="2">
    <source>
        <dbReference type="ARBA" id="ARBA00022723"/>
    </source>
</evidence>
<dbReference type="Pfam" id="PF01926">
    <property type="entry name" value="MMR_HSR1"/>
    <property type="match status" value="1"/>
</dbReference>
<dbReference type="EMBL" id="CP000252">
    <property type="protein sequence ID" value="ABC78528.1"/>
    <property type="molecule type" value="Genomic_DNA"/>
</dbReference>
<dbReference type="Pfam" id="PF13167">
    <property type="entry name" value="GTP-bdg_N"/>
    <property type="match status" value="1"/>
</dbReference>
<dbReference type="HAMAP" id="MF_00900">
    <property type="entry name" value="GTPase_HflX"/>
    <property type="match status" value="1"/>
</dbReference>
<dbReference type="InterPro" id="IPR032305">
    <property type="entry name" value="GTP-bd_M"/>
</dbReference>
<proteinExistence type="inferred from homology"/>
<dbReference type="HOGENOM" id="CLU_019597_7_1_7"/>
<keyword evidence="9" id="KW-1185">Reference proteome</keyword>
<dbReference type="KEGG" id="sat:SYN_01762"/>
<dbReference type="PRINTS" id="PR00326">
    <property type="entry name" value="GTP1OBG"/>
</dbReference>
<dbReference type="STRING" id="56780.SYN_01762"/>
<evidence type="ECO:0000256" key="6">
    <source>
        <dbReference type="HAMAP-Rule" id="MF_00900"/>
    </source>
</evidence>
<dbReference type="Gene3D" id="6.10.250.2860">
    <property type="match status" value="1"/>
</dbReference>
<comment type="similarity">
    <text evidence="6">Belongs to the TRAFAC class OBG-HflX-like GTPase superfamily. HflX GTPase family.</text>
</comment>
<dbReference type="eggNOG" id="COG2262">
    <property type="taxonomic scope" value="Bacteria"/>
</dbReference>
<dbReference type="Gene3D" id="3.40.50.300">
    <property type="entry name" value="P-loop containing nucleotide triphosphate hydrolases"/>
    <property type="match status" value="1"/>
</dbReference>
<dbReference type="CDD" id="cd01878">
    <property type="entry name" value="HflX"/>
    <property type="match status" value="1"/>
</dbReference>
<dbReference type="Gene3D" id="3.40.50.11060">
    <property type="entry name" value="GTPase HflX, N-terminal domain"/>
    <property type="match status" value="1"/>
</dbReference>
<dbReference type="PROSITE" id="PS51705">
    <property type="entry name" value="G_HFLX"/>
    <property type="match status" value="1"/>
</dbReference>
<dbReference type="InterPro" id="IPR016496">
    <property type="entry name" value="GTPase_HflX"/>
</dbReference>
<dbReference type="InterPro" id="IPR006073">
    <property type="entry name" value="GTP-bd"/>
</dbReference>
<dbReference type="InParanoid" id="Q2LWR4"/>
<evidence type="ECO:0000256" key="1">
    <source>
        <dbReference type="ARBA" id="ARBA00022490"/>
    </source>
</evidence>
<evidence type="ECO:0000313" key="8">
    <source>
        <dbReference type="EMBL" id="ABC78528.1"/>
    </source>
</evidence>
<dbReference type="NCBIfam" id="TIGR03156">
    <property type="entry name" value="GTP_HflX"/>
    <property type="match status" value="1"/>
</dbReference>
<dbReference type="Proteomes" id="UP000001933">
    <property type="component" value="Chromosome"/>
</dbReference>
<name>Q2LWR4_SYNAS</name>
<dbReference type="PANTHER" id="PTHR10229:SF0">
    <property type="entry name" value="GTP-BINDING PROTEIN 6-RELATED"/>
    <property type="match status" value="1"/>
</dbReference>
<keyword evidence="3 6" id="KW-0547">Nucleotide-binding</keyword>
<gene>
    <name evidence="6" type="primary">hflX</name>
    <name evidence="8" type="ORF">SYN_01762</name>
</gene>
<dbReference type="InterPro" id="IPR027417">
    <property type="entry name" value="P-loop_NTPase"/>
</dbReference>
<dbReference type="GO" id="GO:0005525">
    <property type="term" value="F:GTP binding"/>
    <property type="evidence" value="ECO:0007669"/>
    <property type="project" value="UniProtKB-UniRule"/>
</dbReference>
<keyword evidence="1 6" id="KW-0963">Cytoplasm</keyword>
<protein>
    <recommendedName>
        <fullName evidence="6">GTPase HflX</fullName>
    </recommendedName>
    <alternativeName>
        <fullName evidence="6">GTP-binding protein HflX</fullName>
    </alternativeName>
</protein>
<dbReference type="SUPFAM" id="SSF52540">
    <property type="entry name" value="P-loop containing nucleoside triphosphate hydrolases"/>
    <property type="match status" value="1"/>
</dbReference>
<organism evidence="8 9">
    <name type="scientific">Syntrophus aciditrophicus (strain SB)</name>
    <dbReference type="NCBI Taxonomy" id="56780"/>
    <lineage>
        <taxon>Bacteria</taxon>
        <taxon>Pseudomonadati</taxon>
        <taxon>Thermodesulfobacteriota</taxon>
        <taxon>Syntrophia</taxon>
        <taxon>Syntrophales</taxon>
        <taxon>Syntrophaceae</taxon>
        <taxon>Syntrophus</taxon>
    </lineage>
</organism>
<comment type="subcellular location">
    <subcellularLocation>
        <location evidence="6">Cytoplasm</location>
    </subcellularLocation>
    <text evidence="6">May associate with membranes.</text>
</comment>
<dbReference type="GO" id="GO:0003924">
    <property type="term" value="F:GTPase activity"/>
    <property type="evidence" value="ECO:0007669"/>
    <property type="project" value="UniProtKB-UniRule"/>
</dbReference>
<keyword evidence="2" id="KW-0479">Metal-binding</keyword>
<dbReference type="InterPro" id="IPR025121">
    <property type="entry name" value="GTPase_HflX_N"/>
</dbReference>
<dbReference type="FunCoup" id="Q2LWR4">
    <property type="interactions" value="448"/>
</dbReference>
<reference evidence="8 9" key="1">
    <citation type="journal article" date="2007" name="Proc. Natl. Acad. Sci. U.S.A.">
        <title>The genome of Syntrophus aciditrophicus: life at the thermodynamic limit of microbial growth.</title>
        <authorList>
            <person name="McInerney M.J."/>
            <person name="Rohlin L."/>
            <person name="Mouttaki H."/>
            <person name="Kim U."/>
            <person name="Krupp R.S."/>
            <person name="Rios-Hernandez L."/>
            <person name="Sieber J."/>
            <person name="Struchtemeyer C.G."/>
            <person name="Bhattacharyya A."/>
            <person name="Campbell J.W."/>
            <person name="Gunsalus R.P."/>
        </authorList>
    </citation>
    <scope>NUCLEOTIDE SEQUENCE [LARGE SCALE GENOMIC DNA]</scope>
    <source>
        <strain evidence="8 9">SB</strain>
    </source>
</reference>
<evidence type="ECO:0000313" key="9">
    <source>
        <dbReference type="Proteomes" id="UP000001933"/>
    </source>
</evidence>
<dbReference type="AlphaFoldDB" id="Q2LWR4"/>
<keyword evidence="5 6" id="KW-0342">GTP-binding</keyword>
<accession>Q2LWR4</accession>
<comment type="subunit">
    <text evidence="6">Monomer. Associates with the 50S ribosomal subunit.</text>
</comment>
<evidence type="ECO:0000256" key="3">
    <source>
        <dbReference type="ARBA" id="ARBA00022741"/>
    </source>
</evidence>
<dbReference type="InterPro" id="IPR042108">
    <property type="entry name" value="GTPase_HflX_N_sf"/>
</dbReference>
<dbReference type="InterPro" id="IPR030394">
    <property type="entry name" value="G_HFLX_dom"/>
</dbReference>
<dbReference type="PANTHER" id="PTHR10229">
    <property type="entry name" value="GTP-BINDING PROTEIN HFLX"/>
    <property type="match status" value="1"/>
</dbReference>
<comment type="function">
    <text evidence="6">GTPase that associates with the 50S ribosomal subunit and may have a role during protein synthesis or ribosome biogenesis.</text>
</comment>
<evidence type="ECO:0000259" key="7">
    <source>
        <dbReference type="PROSITE" id="PS51705"/>
    </source>
</evidence>
<dbReference type="FunFam" id="3.40.50.11060:FF:000001">
    <property type="entry name" value="GTPase HflX"/>
    <property type="match status" value="1"/>
</dbReference>